<reference evidence="2" key="1">
    <citation type="submission" date="2022-11" db="UniProtKB">
        <authorList>
            <consortium name="WormBaseParasite"/>
        </authorList>
    </citation>
    <scope>IDENTIFICATION</scope>
</reference>
<proteinExistence type="predicted"/>
<organism evidence="1 2">
    <name type="scientific">Romanomermis culicivorax</name>
    <name type="common">Nematode worm</name>
    <dbReference type="NCBI Taxonomy" id="13658"/>
    <lineage>
        <taxon>Eukaryota</taxon>
        <taxon>Metazoa</taxon>
        <taxon>Ecdysozoa</taxon>
        <taxon>Nematoda</taxon>
        <taxon>Enoplea</taxon>
        <taxon>Dorylaimia</taxon>
        <taxon>Mermithida</taxon>
        <taxon>Mermithoidea</taxon>
        <taxon>Mermithidae</taxon>
        <taxon>Romanomermis</taxon>
    </lineage>
</organism>
<dbReference type="AlphaFoldDB" id="A0A915IIC0"/>
<dbReference type="Proteomes" id="UP000887565">
    <property type="component" value="Unplaced"/>
</dbReference>
<accession>A0A915IIC0</accession>
<dbReference type="WBParaSite" id="nRc.2.0.1.t13559-RA">
    <property type="protein sequence ID" value="nRc.2.0.1.t13559-RA"/>
    <property type="gene ID" value="nRc.2.0.1.g13559"/>
</dbReference>
<evidence type="ECO:0000313" key="1">
    <source>
        <dbReference type="Proteomes" id="UP000887565"/>
    </source>
</evidence>
<sequence>MNFSPKTEMSACKKVSPRKARNLIPQNTDSREKLRIPKRMEYDKDASQKFQDTPQENQDMHLEKMYSMFEAVFNLQARI</sequence>
<protein>
    <submittedName>
        <fullName evidence="2">Uncharacterized protein</fullName>
    </submittedName>
</protein>
<name>A0A915IIC0_ROMCU</name>
<evidence type="ECO:0000313" key="2">
    <source>
        <dbReference type="WBParaSite" id="nRc.2.0.1.t13559-RA"/>
    </source>
</evidence>
<keyword evidence="1" id="KW-1185">Reference proteome</keyword>